<sequence length="446" mass="51964">MDDHQMENIIDTSTISIDASEHSEYGNEIQEMLTTRFKEMVKMVLQLKSDLEETKAENVLLKEAEDNLQSINLDQSQTIQTQATRNAEQESEISRLNAVISSLQLQVRDCVATNTQYKKNDDAEKEKLQQLTAENRDLLAALDHLQQRNYQMESTFNEQRSELEAEISRLNDSLKLNVKEFAELKQNTDAAINRLTKSNAELQSIGKTKDIKMKQMEEEVRRLSSGTDAVEEESFTYSGVSVKMQDVVVDSKIDYQLLSQKILKIKTCEDMPNKNSNVWVADGKYITLKRSYQIYLEKELLCRENGVSTLLEYVYGCNLKKLVLINQKICFKEYQQLLASERIEEVEFRRVEVMGEYDELLRIDEILKDIPNIYKFVYEFRDNEFKNRNAARETSKKLDKLFPFPNLRVFHLFNLQKGFKLGKFIKKNPDVDFYPPKCVVNTPKIE</sequence>
<dbReference type="WBParaSite" id="PS1159_v2.g22640.t1">
    <property type="protein sequence ID" value="PS1159_v2.g22640.t1"/>
    <property type="gene ID" value="PS1159_v2.g22640"/>
</dbReference>
<protein>
    <submittedName>
        <fullName evidence="2">Uncharacterized protein</fullName>
    </submittedName>
</protein>
<organism evidence="1 2">
    <name type="scientific">Panagrolaimus sp. PS1159</name>
    <dbReference type="NCBI Taxonomy" id="55785"/>
    <lineage>
        <taxon>Eukaryota</taxon>
        <taxon>Metazoa</taxon>
        <taxon>Ecdysozoa</taxon>
        <taxon>Nematoda</taxon>
        <taxon>Chromadorea</taxon>
        <taxon>Rhabditida</taxon>
        <taxon>Tylenchina</taxon>
        <taxon>Panagrolaimomorpha</taxon>
        <taxon>Panagrolaimoidea</taxon>
        <taxon>Panagrolaimidae</taxon>
        <taxon>Panagrolaimus</taxon>
    </lineage>
</organism>
<evidence type="ECO:0000313" key="2">
    <source>
        <dbReference type="WBParaSite" id="PS1159_v2.g22640.t1"/>
    </source>
</evidence>
<dbReference type="Proteomes" id="UP000887580">
    <property type="component" value="Unplaced"/>
</dbReference>
<evidence type="ECO:0000313" key="1">
    <source>
        <dbReference type="Proteomes" id="UP000887580"/>
    </source>
</evidence>
<proteinExistence type="predicted"/>
<reference evidence="2" key="1">
    <citation type="submission" date="2022-11" db="UniProtKB">
        <authorList>
            <consortium name="WormBaseParasite"/>
        </authorList>
    </citation>
    <scope>IDENTIFICATION</scope>
</reference>
<accession>A0AC35G1L3</accession>
<name>A0AC35G1L3_9BILA</name>